<evidence type="ECO:0000256" key="4">
    <source>
        <dbReference type="ARBA" id="ARBA00012640"/>
    </source>
</evidence>
<evidence type="ECO:0000313" key="14">
    <source>
        <dbReference type="Proteomes" id="UP001165378"/>
    </source>
</evidence>
<dbReference type="SUPFAM" id="SSF56784">
    <property type="entry name" value="HAD-like"/>
    <property type="match status" value="1"/>
</dbReference>
<dbReference type="GO" id="GO:0005737">
    <property type="term" value="C:cytoplasm"/>
    <property type="evidence" value="ECO:0007669"/>
    <property type="project" value="TreeGrafter"/>
</dbReference>
<keyword evidence="8" id="KW-0460">Magnesium</keyword>
<comment type="similarity">
    <text evidence="3">Belongs to the HAD-like hydrolase superfamily. SerB family.</text>
</comment>
<dbReference type="GO" id="GO:0036424">
    <property type="term" value="F:L-phosphoserine phosphatase activity"/>
    <property type="evidence" value="ECO:0007669"/>
    <property type="project" value="TreeGrafter"/>
</dbReference>
<dbReference type="Gene3D" id="3.40.50.1000">
    <property type="entry name" value="HAD superfamily/HAD-like"/>
    <property type="match status" value="2"/>
</dbReference>
<dbReference type="Proteomes" id="UP001165378">
    <property type="component" value="Unassembled WGS sequence"/>
</dbReference>
<evidence type="ECO:0000256" key="6">
    <source>
        <dbReference type="ARBA" id="ARBA00022723"/>
    </source>
</evidence>
<evidence type="ECO:0000256" key="9">
    <source>
        <dbReference type="ARBA" id="ARBA00023299"/>
    </source>
</evidence>
<keyword evidence="12" id="KW-0732">Signal</keyword>
<dbReference type="GO" id="GO:0006564">
    <property type="term" value="P:L-serine biosynthetic process"/>
    <property type="evidence" value="ECO:0007669"/>
    <property type="project" value="UniProtKB-KW"/>
</dbReference>
<dbReference type="InterPro" id="IPR023214">
    <property type="entry name" value="HAD_sf"/>
</dbReference>
<keyword evidence="6" id="KW-0479">Metal-binding</keyword>
<dbReference type="RefSeq" id="WP_235055909.1">
    <property type="nucleotide sequence ID" value="NZ_JAKFHA010000022.1"/>
</dbReference>
<proteinExistence type="inferred from homology"/>
<comment type="pathway">
    <text evidence="2">Amino-acid biosynthesis; L-serine biosynthesis; L-serine from 3-phospho-D-glycerate: step 3/3.</text>
</comment>
<dbReference type="GO" id="GO:0000287">
    <property type="term" value="F:magnesium ion binding"/>
    <property type="evidence" value="ECO:0007669"/>
    <property type="project" value="TreeGrafter"/>
</dbReference>
<evidence type="ECO:0000256" key="10">
    <source>
        <dbReference type="ARBA" id="ARBA00048138"/>
    </source>
</evidence>
<accession>A0AA41Q5X9</accession>
<gene>
    <name evidence="13" type="ORF">LZ495_29065</name>
</gene>
<dbReference type="PANTHER" id="PTHR43344">
    <property type="entry name" value="PHOSPHOSERINE PHOSPHATASE"/>
    <property type="match status" value="1"/>
</dbReference>
<evidence type="ECO:0000256" key="5">
    <source>
        <dbReference type="ARBA" id="ARBA00022605"/>
    </source>
</evidence>
<dbReference type="EMBL" id="JAKFHA010000022">
    <property type="protein sequence ID" value="MCF2531246.1"/>
    <property type="molecule type" value="Genomic_DNA"/>
</dbReference>
<evidence type="ECO:0000256" key="1">
    <source>
        <dbReference type="ARBA" id="ARBA00001946"/>
    </source>
</evidence>
<dbReference type="InterPro" id="IPR036412">
    <property type="entry name" value="HAD-like_sf"/>
</dbReference>
<dbReference type="AlphaFoldDB" id="A0AA41Q5X9"/>
<evidence type="ECO:0000256" key="3">
    <source>
        <dbReference type="ARBA" id="ARBA00009184"/>
    </source>
</evidence>
<organism evidence="13 14">
    <name type="scientific">Yinghuangia soli</name>
    <dbReference type="NCBI Taxonomy" id="2908204"/>
    <lineage>
        <taxon>Bacteria</taxon>
        <taxon>Bacillati</taxon>
        <taxon>Actinomycetota</taxon>
        <taxon>Actinomycetes</taxon>
        <taxon>Kitasatosporales</taxon>
        <taxon>Streptomycetaceae</taxon>
        <taxon>Yinghuangia</taxon>
    </lineage>
</organism>
<keyword evidence="9" id="KW-0718">Serine biosynthesis</keyword>
<dbReference type="InterPro" id="IPR050582">
    <property type="entry name" value="HAD-like_SerB"/>
</dbReference>
<comment type="catalytic activity">
    <reaction evidence="11">
        <text>O-phospho-D-serine + H2O = D-serine + phosphate</text>
        <dbReference type="Rhea" id="RHEA:24873"/>
        <dbReference type="ChEBI" id="CHEBI:15377"/>
        <dbReference type="ChEBI" id="CHEBI:35247"/>
        <dbReference type="ChEBI" id="CHEBI:43474"/>
        <dbReference type="ChEBI" id="CHEBI:58680"/>
        <dbReference type="EC" id="3.1.3.3"/>
    </reaction>
</comment>
<keyword evidence="14" id="KW-1185">Reference proteome</keyword>
<evidence type="ECO:0000256" key="8">
    <source>
        <dbReference type="ARBA" id="ARBA00022842"/>
    </source>
</evidence>
<comment type="caution">
    <text evidence="13">The sequence shown here is derived from an EMBL/GenBank/DDBJ whole genome shotgun (WGS) entry which is preliminary data.</text>
</comment>
<protein>
    <recommendedName>
        <fullName evidence="4">phosphoserine phosphatase</fullName>
        <ecNumber evidence="4">3.1.3.3</ecNumber>
    </recommendedName>
</protein>
<comment type="catalytic activity">
    <reaction evidence="10">
        <text>O-phospho-L-serine + H2O = L-serine + phosphate</text>
        <dbReference type="Rhea" id="RHEA:21208"/>
        <dbReference type="ChEBI" id="CHEBI:15377"/>
        <dbReference type="ChEBI" id="CHEBI:33384"/>
        <dbReference type="ChEBI" id="CHEBI:43474"/>
        <dbReference type="ChEBI" id="CHEBI:57524"/>
        <dbReference type="EC" id="3.1.3.3"/>
    </reaction>
</comment>
<keyword evidence="5" id="KW-0028">Amino-acid biosynthesis</keyword>
<evidence type="ECO:0000256" key="12">
    <source>
        <dbReference type="SAM" id="SignalP"/>
    </source>
</evidence>
<dbReference type="PANTHER" id="PTHR43344:SF2">
    <property type="entry name" value="PHOSPHOSERINE PHOSPHATASE"/>
    <property type="match status" value="1"/>
</dbReference>
<feature type="signal peptide" evidence="12">
    <location>
        <begin position="1"/>
        <end position="28"/>
    </location>
</feature>
<sequence>MRARRWAGAVTGLGLAASVLLPVSGADAAERHGGGGARPCPTLDASLPWYGENRAALQEFIDEAGRCGRNAGRHGPRPLALFDWDNTVVKNDVGDATTFWSLRNGKIRQPPGKDWSRTSPYLTPAASAALSAACGTATPAGRPLPTGTDADCADEILSVYSSGTSTAGAAAFAGYDHRRMEPAYAWANQLLAGYTEREVAGFAAAARAENLAAPVGTLQQVGTKQVTGWVRYYDQQRDLIAVLKRAGFDVRIITASPQTVVQVWGRSLGIAPDEVVGIDSRTRNGKRTYDIRGCGGAADNTVITYLDGKRCFVNQDILGVRGAKAYELQPAERRQKFGAGDSDTDATFVRDATGLRLAVNRQKTELMCRAYANADGRWLVQPMFIEPRGQKATPYPCSTAGYVNPDGSKAPLLDDAGNVVPDQVDRVHG</sequence>
<evidence type="ECO:0000256" key="11">
    <source>
        <dbReference type="ARBA" id="ARBA00048523"/>
    </source>
</evidence>
<evidence type="ECO:0000256" key="2">
    <source>
        <dbReference type="ARBA" id="ARBA00005135"/>
    </source>
</evidence>
<evidence type="ECO:0000256" key="7">
    <source>
        <dbReference type="ARBA" id="ARBA00022801"/>
    </source>
</evidence>
<reference evidence="13" key="1">
    <citation type="submission" date="2022-01" db="EMBL/GenBank/DDBJ databases">
        <title>Genome-Based Taxonomic Classification of the Phylum Actinobacteria.</title>
        <authorList>
            <person name="Gao Y."/>
        </authorList>
    </citation>
    <scope>NUCLEOTIDE SEQUENCE</scope>
    <source>
        <strain evidence="13">KLBMP 8922</strain>
    </source>
</reference>
<comment type="cofactor">
    <cofactor evidence="1">
        <name>Mg(2+)</name>
        <dbReference type="ChEBI" id="CHEBI:18420"/>
    </cofactor>
</comment>
<feature type="chain" id="PRO_5041313560" description="phosphoserine phosphatase" evidence="12">
    <location>
        <begin position="29"/>
        <end position="429"/>
    </location>
</feature>
<name>A0AA41Q5X9_9ACTN</name>
<dbReference type="EC" id="3.1.3.3" evidence="4"/>
<keyword evidence="7 13" id="KW-0378">Hydrolase</keyword>
<evidence type="ECO:0000313" key="13">
    <source>
        <dbReference type="EMBL" id="MCF2531246.1"/>
    </source>
</evidence>